<dbReference type="PATRIC" id="fig|1247726.3.peg.76"/>
<comment type="similarity">
    <text evidence="2 8">Belongs to the YscJ lipoprotein family.</text>
</comment>
<keyword evidence="5 8" id="KW-0564">Palmitate</keyword>
<keyword evidence="8" id="KW-1133">Transmembrane helix</keyword>
<proteinExistence type="inferred from homology"/>
<keyword evidence="11" id="KW-1185">Reference proteome</keyword>
<dbReference type="STRING" id="1247726.MIM_c00700"/>
<dbReference type="GO" id="GO:0009306">
    <property type="term" value="P:protein secretion"/>
    <property type="evidence" value="ECO:0007669"/>
    <property type="project" value="InterPro"/>
</dbReference>
<dbReference type="InterPro" id="IPR045851">
    <property type="entry name" value="AMP-bd_C_sf"/>
</dbReference>
<dbReference type="PANTHER" id="PTHR30046">
    <property type="entry name" value="FLAGELLAR M-RING PROTEIN"/>
    <property type="match status" value="1"/>
</dbReference>
<protein>
    <recommendedName>
        <fullName evidence="8">Lipoprotein</fullName>
    </recommendedName>
</protein>
<dbReference type="InterPro" id="IPR003282">
    <property type="entry name" value="T3SS_SctJ"/>
</dbReference>
<feature type="signal peptide" evidence="8">
    <location>
        <begin position="1"/>
        <end position="23"/>
    </location>
</feature>
<dbReference type="OrthoDB" id="115186at2"/>
<evidence type="ECO:0000256" key="2">
    <source>
        <dbReference type="ARBA" id="ARBA00009509"/>
    </source>
</evidence>
<gene>
    <name evidence="10" type="ORF">MIM_c00700</name>
</gene>
<evidence type="ECO:0000256" key="8">
    <source>
        <dbReference type="RuleBase" id="RU364102"/>
    </source>
</evidence>
<dbReference type="InterPro" id="IPR043427">
    <property type="entry name" value="YscJ/FliF"/>
</dbReference>
<evidence type="ECO:0000259" key="9">
    <source>
        <dbReference type="Pfam" id="PF01514"/>
    </source>
</evidence>
<dbReference type="AlphaFoldDB" id="W0PAU7"/>
<dbReference type="RefSeq" id="WP_025370769.1">
    <property type="nucleotide sequence ID" value="NZ_CP003915.1"/>
</dbReference>
<evidence type="ECO:0000256" key="5">
    <source>
        <dbReference type="ARBA" id="ARBA00023139"/>
    </source>
</evidence>
<accession>W0PAU7</accession>
<reference evidence="10 11" key="1">
    <citation type="journal article" date="2014" name="Microbiology">
        <title>Unravelling the complete genome sequence of Advenella mimigardefordensis strain DPN7T and novel insights in the catabolism of the xenobiotic polythioester precursor 3,3'-dithiodipropionate.</title>
        <authorList>
            <person name="Wubbeler J.H."/>
            <person name="Hiessl S."/>
            <person name="Schuldes J."/>
            <person name="Thurmer A."/>
            <person name="Daniel R."/>
            <person name="Steinbuchel A."/>
        </authorList>
    </citation>
    <scope>NUCLEOTIDE SEQUENCE [LARGE SCALE GENOMIC DNA]</scope>
    <source>
        <strain evidence="11">DSM 17166 / LMG 22922 / DPN7</strain>
    </source>
</reference>
<dbReference type="Gene3D" id="3.30.300.30">
    <property type="match status" value="1"/>
</dbReference>
<sequence>MQRRFWWYVLRVCALLSVLLLQACKEDLYSGLDERQANRMISELMKQGIQADRYAVKDGSLTVTVDENQFAAAVQVLEASDLPETHFASLGDVFKGNGLVSSPTQEKAQLVYAMSQELSNTVSRVDGIRTARVHVDLQDDDAKRKTGKQASAAVFVRYSPDTDIESLIPKIKSLVSGSISGLDYERVSVIPVAAAEENGTYTPRMTTWLGVPVPQQSAGKLSQLVLLVLVLVAVLAALLTWWCLRWQARTTGVLGGSS</sequence>
<keyword evidence="8" id="KW-0812">Transmembrane</keyword>
<evidence type="ECO:0000313" key="10">
    <source>
        <dbReference type="EMBL" id="AHG62173.1"/>
    </source>
</evidence>
<dbReference type="PRINTS" id="PR01338">
    <property type="entry name" value="TYPE3OMKPROT"/>
</dbReference>
<keyword evidence="6 8" id="KW-0998">Cell outer membrane</keyword>
<keyword evidence="3 8" id="KW-0732">Signal</keyword>
<evidence type="ECO:0000256" key="6">
    <source>
        <dbReference type="ARBA" id="ARBA00023237"/>
    </source>
</evidence>
<comment type="subcellular location">
    <subcellularLocation>
        <location evidence="1">Cell outer membrane</location>
        <topology evidence="1">Lipid-anchor</topology>
    </subcellularLocation>
</comment>
<dbReference type="Pfam" id="PF01514">
    <property type="entry name" value="YscJ_FliF"/>
    <property type="match status" value="1"/>
</dbReference>
<evidence type="ECO:0000256" key="7">
    <source>
        <dbReference type="ARBA" id="ARBA00023288"/>
    </source>
</evidence>
<dbReference type="PROSITE" id="PS51257">
    <property type="entry name" value="PROKAR_LIPOPROTEIN"/>
    <property type="match status" value="1"/>
</dbReference>
<feature type="chain" id="PRO_5011022469" description="Lipoprotein" evidence="8">
    <location>
        <begin position="24"/>
        <end position="258"/>
    </location>
</feature>
<feature type="transmembrane region" description="Helical" evidence="8">
    <location>
        <begin position="224"/>
        <end position="244"/>
    </location>
</feature>
<dbReference type="EMBL" id="CP003915">
    <property type="protein sequence ID" value="AHG62173.1"/>
    <property type="molecule type" value="Genomic_DNA"/>
</dbReference>
<evidence type="ECO:0000256" key="3">
    <source>
        <dbReference type="ARBA" id="ARBA00022729"/>
    </source>
</evidence>
<dbReference type="PANTHER" id="PTHR30046:SF2">
    <property type="entry name" value="YOP PROTEINS TRANSLOCATION LIPOPROTEIN J"/>
    <property type="match status" value="1"/>
</dbReference>
<organism evidence="10 11">
    <name type="scientific">Advenella mimigardefordensis (strain DSM 17166 / LMG 22922 / DPN7)</name>
    <dbReference type="NCBI Taxonomy" id="1247726"/>
    <lineage>
        <taxon>Bacteria</taxon>
        <taxon>Pseudomonadati</taxon>
        <taxon>Pseudomonadota</taxon>
        <taxon>Betaproteobacteria</taxon>
        <taxon>Burkholderiales</taxon>
        <taxon>Alcaligenaceae</taxon>
    </lineage>
</organism>
<evidence type="ECO:0000313" key="11">
    <source>
        <dbReference type="Proteomes" id="UP000019095"/>
    </source>
</evidence>
<keyword evidence="4 8" id="KW-0472">Membrane</keyword>
<dbReference type="eggNOG" id="COG4669">
    <property type="taxonomic scope" value="Bacteria"/>
</dbReference>
<dbReference type="Gene3D" id="3.30.70.1530">
    <property type="entry name" value="Hypothetical protein rpa1041"/>
    <property type="match status" value="1"/>
</dbReference>
<evidence type="ECO:0000256" key="4">
    <source>
        <dbReference type="ARBA" id="ARBA00023136"/>
    </source>
</evidence>
<dbReference type="KEGG" id="amim:MIM_c00700"/>
<dbReference type="NCBIfam" id="TIGR02544">
    <property type="entry name" value="III_secr_YscJ"/>
    <property type="match status" value="1"/>
</dbReference>
<dbReference type="GO" id="GO:0009279">
    <property type="term" value="C:cell outer membrane"/>
    <property type="evidence" value="ECO:0007669"/>
    <property type="project" value="UniProtKB-SubCell"/>
</dbReference>
<evidence type="ECO:0000256" key="1">
    <source>
        <dbReference type="ARBA" id="ARBA00004459"/>
    </source>
</evidence>
<feature type="domain" description="Flagellar M-ring N-terminal" evidence="9">
    <location>
        <begin position="26"/>
        <end position="190"/>
    </location>
</feature>
<dbReference type="HOGENOM" id="CLU_073268_0_1_4"/>
<name>W0PAU7_ADVMD</name>
<dbReference type="InterPro" id="IPR006182">
    <property type="entry name" value="FliF_N_dom"/>
</dbReference>
<dbReference type="Proteomes" id="UP000019095">
    <property type="component" value="Chromosome"/>
</dbReference>
<keyword evidence="7 8" id="KW-0449">Lipoprotein</keyword>